<evidence type="ECO:0000259" key="2">
    <source>
        <dbReference type="Pfam" id="PF13919"/>
    </source>
</evidence>
<dbReference type="AlphaFoldDB" id="A0A194W6F8"/>
<name>A0A194W6F8_CYTMA</name>
<dbReference type="EMBL" id="CM003104">
    <property type="protein sequence ID" value="KUI71663.1"/>
    <property type="molecule type" value="Genomic_DNA"/>
</dbReference>
<dbReference type="InterPro" id="IPR028020">
    <property type="entry name" value="ASX_DEUBAD_dom"/>
</dbReference>
<feature type="region of interest" description="Disordered" evidence="1">
    <location>
        <begin position="319"/>
        <end position="370"/>
    </location>
</feature>
<feature type="compositionally biased region" description="Low complexity" evidence="1">
    <location>
        <begin position="279"/>
        <end position="289"/>
    </location>
</feature>
<evidence type="ECO:0000313" key="3">
    <source>
        <dbReference type="EMBL" id="KUI71663.1"/>
    </source>
</evidence>
<feature type="compositionally biased region" description="Basic residues" evidence="1">
    <location>
        <begin position="88"/>
        <end position="99"/>
    </location>
</feature>
<feature type="region of interest" description="Disordered" evidence="1">
    <location>
        <begin position="1"/>
        <end position="73"/>
    </location>
</feature>
<keyword evidence="4" id="KW-1185">Reference proteome</keyword>
<dbReference type="OrthoDB" id="2289918at2759"/>
<protein>
    <recommendedName>
        <fullName evidence="2">ASX DEUBAD domain-containing protein</fullName>
    </recommendedName>
</protein>
<feature type="region of interest" description="Disordered" evidence="1">
    <location>
        <begin position="257"/>
        <end position="290"/>
    </location>
</feature>
<gene>
    <name evidence="3" type="ORF">VM1G_06985</name>
</gene>
<accession>A0A194W6F8</accession>
<feature type="compositionally biased region" description="Polar residues" evidence="1">
    <location>
        <begin position="42"/>
        <end position="65"/>
    </location>
</feature>
<evidence type="ECO:0000313" key="4">
    <source>
        <dbReference type="Proteomes" id="UP000078559"/>
    </source>
</evidence>
<organism evidence="3 4">
    <name type="scientific">Cytospora mali</name>
    <name type="common">Apple Valsa canker fungus</name>
    <name type="synonym">Valsa mali</name>
    <dbReference type="NCBI Taxonomy" id="578113"/>
    <lineage>
        <taxon>Eukaryota</taxon>
        <taxon>Fungi</taxon>
        <taxon>Dikarya</taxon>
        <taxon>Ascomycota</taxon>
        <taxon>Pezizomycotina</taxon>
        <taxon>Sordariomycetes</taxon>
        <taxon>Sordariomycetidae</taxon>
        <taxon>Diaporthales</taxon>
        <taxon>Cytosporaceae</taxon>
        <taxon>Cytospora</taxon>
    </lineage>
</organism>
<sequence length="370" mass="40586">MDTDLKDLPPGSQPSTSELSDPPDFSDEEMREITVNMAPVTRRQSGYTPTKNQPETDGNEASIQASGDMETVSNDDEIAAEIHVSPRATRRKVPSKRSQLHNSTPIASRQPAAKRVKTNTKKWEPNYVTQNSRSPLVSRDLRALLLLPQAWDVLTDEDKTEVLALFPDEKHILEAGTPNARPDILSLQNDDNFRHDTEEYVSNLSRDMHDPTWLQDAWAAHGSRAAGNFDQFYIRRLEADWNTTIPDDMKPENLRAATKSEASVVDGSAGDGSHEADSNEVGNNEVENNGIDELEVGDTIVASGMNGSVDMEDVIKVNEKSQDEEISAGVSKSDAENGLPEIVMDGIEKASSAIDDGTNNNDSDKMQTGP</sequence>
<evidence type="ECO:0000256" key="1">
    <source>
        <dbReference type="SAM" id="MobiDB-lite"/>
    </source>
</evidence>
<reference evidence="3" key="1">
    <citation type="submission" date="2014-12" db="EMBL/GenBank/DDBJ databases">
        <title>Genome Sequence of Valsa Canker Pathogens Uncovers a Specific Adaption of Colonization on Woody Bark.</title>
        <authorList>
            <person name="Yin Z."/>
            <person name="Liu H."/>
            <person name="Gao X."/>
            <person name="Li Z."/>
            <person name="Song N."/>
            <person name="Ke X."/>
            <person name="Dai Q."/>
            <person name="Wu Y."/>
            <person name="Sun Y."/>
            <person name="Xu J.-R."/>
            <person name="Kang Z.K."/>
            <person name="Wang L."/>
            <person name="Huang L."/>
        </authorList>
    </citation>
    <scope>NUCLEOTIDE SEQUENCE [LARGE SCALE GENOMIC DNA]</scope>
    <source>
        <strain evidence="3">03-8</strain>
    </source>
</reference>
<dbReference type="Proteomes" id="UP000078559">
    <property type="component" value="Chromosome 7"/>
</dbReference>
<feature type="domain" description="ASX DEUBAD" evidence="2">
    <location>
        <begin position="115"/>
        <end position="242"/>
    </location>
</feature>
<dbReference type="Pfam" id="PF13919">
    <property type="entry name" value="ASXH"/>
    <property type="match status" value="1"/>
</dbReference>
<proteinExistence type="predicted"/>
<feature type="region of interest" description="Disordered" evidence="1">
    <location>
        <begin position="87"/>
        <end position="118"/>
    </location>
</feature>